<dbReference type="RefSeq" id="WP_386105356.1">
    <property type="nucleotide sequence ID" value="NZ_JBHTJR010000020.1"/>
</dbReference>
<evidence type="ECO:0000313" key="3">
    <source>
        <dbReference type="EMBL" id="MFD0992256.1"/>
    </source>
</evidence>
<dbReference type="InterPro" id="IPR000073">
    <property type="entry name" value="AB_hydrolase_1"/>
</dbReference>
<accession>A0ABW3JRR9</accession>
<dbReference type="InterPro" id="IPR029058">
    <property type="entry name" value="AB_hydrolase_fold"/>
</dbReference>
<evidence type="ECO:0000259" key="2">
    <source>
        <dbReference type="Pfam" id="PF00561"/>
    </source>
</evidence>
<feature type="domain" description="AB hydrolase-1" evidence="2">
    <location>
        <begin position="68"/>
        <end position="302"/>
    </location>
</feature>
<organism evidence="3 4">
    <name type="scientific">Tenacibaculum geojense</name>
    <dbReference type="NCBI Taxonomy" id="915352"/>
    <lineage>
        <taxon>Bacteria</taxon>
        <taxon>Pseudomonadati</taxon>
        <taxon>Bacteroidota</taxon>
        <taxon>Flavobacteriia</taxon>
        <taxon>Flavobacteriales</taxon>
        <taxon>Flavobacteriaceae</taxon>
        <taxon>Tenacibaculum</taxon>
    </lineage>
</organism>
<dbReference type="Pfam" id="PF00561">
    <property type="entry name" value="Abhydrolase_1"/>
    <property type="match status" value="1"/>
</dbReference>
<gene>
    <name evidence="3" type="ORF">ACFQ1U_03480</name>
</gene>
<name>A0ABW3JRR9_9FLAO</name>
<keyword evidence="3" id="KW-0378">Hydrolase</keyword>
<evidence type="ECO:0000313" key="4">
    <source>
        <dbReference type="Proteomes" id="UP001597062"/>
    </source>
</evidence>
<comment type="caution">
    <text evidence="3">The sequence shown here is derived from an EMBL/GenBank/DDBJ whole genome shotgun (WGS) entry which is preliminary data.</text>
</comment>
<reference evidence="4" key="1">
    <citation type="journal article" date="2019" name="Int. J. Syst. Evol. Microbiol.">
        <title>The Global Catalogue of Microorganisms (GCM) 10K type strain sequencing project: providing services to taxonomists for standard genome sequencing and annotation.</title>
        <authorList>
            <consortium name="The Broad Institute Genomics Platform"/>
            <consortium name="The Broad Institute Genome Sequencing Center for Infectious Disease"/>
            <person name="Wu L."/>
            <person name="Ma J."/>
        </authorList>
    </citation>
    <scope>NUCLEOTIDE SEQUENCE [LARGE SCALE GENOMIC DNA]</scope>
    <source>
        <strain evidence="4">CCUG 60527</strain>
    </source>
</reference>
<feature type="transmembrane region" description="Helical" evidence="1">
    <location>
        <begin position="7"/>
        <end position="27"/>
    </location>
</feature>
<evidence type="ECO:0000256" key="1">
    <source>
        <dbReference type="SAM" id="Phobius"/>
    </source>
</evidence>
<sequence length="315" mass="35606">MKILRNIGKFILVLIAILTAVSLLFFVQLDKDVEDLKPLYTNKNSQFVSVNNMHVHYRDEGVKNDSLPILLIHGTGASLHTFDGWTAQLTGKKRVIRLDLPGFGLTGPFTHTDYSIDSYAQFINSFLNTINVKKCMVAGNSLGGHIAWNFTAKYPSKVEKLVLIDATGYPFTPEKTPIAFTLAKKPVLNKLLTVLTPKFVVRKSVENVYFDTSKVSDSLVQRYFDLTLRAGNRQALVDRMTTEKQELESEKIKTIQQPTLILWGDHDFLVPISLAYQFHQDLPNSELVIFENLGHVPMEENPILSLEPVLKFLDL</sequence>
<dbReference type="PANTHER" id="PTHR46438:SF11">
    <property type="entry name" value="LIPASE-RELATED"/>
    <property type="match status" value="1"/>
</dbReference>
<dbReference type="PRINTS" id="PR00111">
    <property type="entry name" value="ABHYDROLASE"/>
</dbReference>
<keyword evidence="1" id="KW-0472">Membrane</keyword>
<dbReference type="GO" id="GO:0016787">
    <property type="term" value="F:hydrolase activity"/>
    <property type="evidence" value="ECO:0007669"/>
    <property type="project" value="UniProtKB-KW"/>
</dbReference>
<keyword evidence="4" id="KW-1185">Reference proteome</keyword>
<keyword evidence="1" id="KW-1133">Transmembrane helix</keyword>
<dbReference type="EMBL" id="JBHTJR010000020">
    <property type="protein sequence ID" value="MFD0992256.1"/>
    <property type="molecule type" value="Genomic_DNA"/>
</dbReference>
<dbReference type="PANTHER" id="PTHR46438">
    <property type="entry name" value="ALPHA/BETA-HYDROLASES SUPERFAMILY PROTEIN"/>
    <property type="match status" value="1"/>
</dbReference>
<dbReference type="Gene3D" id="3.40.50.1820">
    <property type="entry name" value="alpha/beta hydrolase"/>
    <property type="match status" value="1"/>
</dbReference>
<dbReference type="Proteomes" id="UP001597062">
    <property type="component" value="Unassembled WGS sequence"/>
</dbReference>
<dbReference type="SUPFAM" id="SSF53474">
    <property type="entry name" value="alpha/beta-Hydrolases"/>
    <property type="match status" value="1"/>
</dbReference>
<protein>
    <submittedName>
        <fullName evidence="3">Alpha/beta fold hydrolase</fullName>
    </submittedName>
</protein>
<keyword evidence="1" id="KW-0812">Transmembrane</keyword>
<proteinExistence type="predicted"/>